<dbReference type="GO" id="GO:0006015">
    <property type="term" value="P:5-phosphoribose 1-diphosphate biosynthetic process"/>
    <property type="evidence" value="ECO:0007669"/>
    <property type="project" value="UniProtKB-UniPathway"/>
</dbReference>
<evidence type="ECO:0000256" key="1">
    <source>
        <dbReference type="ARBA" id="ARBA00010373"/>
    </source>
</evidence>
<dbReference type="PIRSF" id="PIRSF001491">
    <property type="entry name" value="Ppentomutase"/>
    <property type="match status" value="1"/>
</dbReference>
<dbReference type="NCBIfam" id="TIGR01696">
    <property type="entry name" value="deoB"/>
    <property type="match status" value="1"/>
</dbReference>
<dbReference type="SUPFAM" id="SSF143856">
    <property type="entry name" value="DeoB insert domain-like"/>
    <property type="match status" value="1"/>
</dbReference>
<feature type="binding site" evidence="4">
    <location>
        <position position="287"/>
    </location>
    <ligand>
        <name>Mn(2+)</name>
        <dbReference type="ChEBI" id="CHEBI:29035"/>
        <label>2</label>
    </ligand>
</feature>
<comment type="subcellular location">
    <subcellularLocation>
        <location evidence="4">Cytoplasm</location>
    </subcellularLocation>
</comment>
<dbReference type="EMBL" id="CP015519">
    <property type="protein sequence ID" value="APG29047.1"/>
    <property type="molecule type" value="Genomic_DNA"/>
</dbReference>
<dbReference type="UniPathway" id="UPA00087">
    <property type="reaction ID" value="UER00173"/>
</dbReference>
<dbReference type="Gene3D" id="3.40.720.10">
    <property type="entry name" value="Alkaline Phosphatase, subunit A"/>
    <property type="match status" value="1"/>
</dbReference>
<dbReference type="KEGG" id="pef:A7E78_06650"/>
<dbReference type="NCBIfam" id="NF003766">
    <property type="entry name" value="PRK05362.1"/>
    <property type="match status" value="1"/>
</dbReference>
<evidence type="ECO:0000256" key="5">
    <source>
        <dbReference type="NCBIfam" id="TIGR01696"/>
    </source>
</evidence>
<dbReference type="GO" id="GO:0009117">
    <property type="term" value="P:nucleotide metabolic process"/>
    <property type="evidence" value="ECO:0007669"/>
    <property type="project" value="UniProtKB-UniRule"/>
</dbReference>
<comment type="cofactor">
    <cofactor evidence="4">
        <name>Mn(2+)</name>
        <dbReference type="ChEBI" id="CHEBI:29035"/>
    </cofactor>
    <text evidence="4">Binds 2 manganese ions.</text>
</comment>
<gene>
    <name evidence="4" type="primary">deoB</name>
    <name evidence="7" type="ORF">A7E78_06650</name>
</gene>
<dbReference type="STRING" id="1842532.A7E78_06650"/>
<comment type="catalytic activity">
    <reaction evidence="4">
        <text>2-deoxy-alpha-D-ribose 1-phosphate = 2-deoxy-D-ribose 5-phosphate</text>
        <dbReference type="Rhea" id="RHEA:27658"/>
        <dbReference type="ChEBI" id="CHEBI:57259"/>
        <dbReference type="ChEBI" id="CHEBI:62877"/>
        <dbReference type="EC" id="5.4.2.7"/>
    </reaction>
</comment>
<feature type="binding site" evidence="4">
    <location>
        <position position="324"/>
    </location>
    <ligand>
        <name>Mn(2+)</name>
        <dbReference type="ChEBI" id="CHEBI:29035"/>
        <label>1</label>
    </ligand>
</feature>
<feature type="binding site" evidence="4">
    <location>
        <position position="282"/>
    </location>
    <ligand>
        <name>Mn(2+)</name>
        <dbReference type="ChEBI" id="CHEBI:29035"/>
        <label>2</label>
    </ligand>
</feature>
<dbReference type="Gene3D" id="3.30.70.1250">
    <property type="entry name" value="Phosphopentomutase"/>
    <property type="match status" value="1"/>
</dbReference>
<keyword evidence="8" id="KW-1185">Reference proteome</keyword>
<proteinExistence type="inferred from homology"/>
<dbReference type="InterPro" id="IPR017850">
    <property type="entry name" value="Alkaline_phosphatase_core_sf"/>
</dbReference>
<feature type="binding site" evidence="4">
    <location>
        <position position="323"/>
    </location>
    <ligand>
        <name>Mn(2+)</name>
        <dbReference type="ChEBI" id="CHEBI:29035"/>
        <label>1</label>
    </ligand>
</feature>
<dbReference type="GO" id="GO:0006018">
    <property type="term" value="P:2-deoxyribose 1-phosphate catabolic process"/>
    <property type="evidence" value="ECO:0007669"/>
    <property type="project" value="UniProtKB-UniRule"/>
</dbReference>
<dbReference type="GO" id="GO:0030145">
    <property type="term" value="F:manganese ion binding"/>
    <property type="evidence" value="ECO:0007669"/>
    <property type="project" value="UniProtKB-UniRule"/>
</dbReference>
<dbReference type="CDD" id="cd16009">
    <property type="entry name" value="PPM"/>
    <property type="match status" value="1"/>
</dbReference>
<comment type="similarity">
    <text evidence="1 4">Belongs to the phosphopentomutase family.</text>
</comment>
<comment type="pathway">
    <text evidence="4">Carbohydrate degradation; 2-deoxy-D-ribose 1-phosphate degradation; D-glyceraldehyde 3-phosphate and acetaldehyde from 2-deoxy-alpha-D-ribose 1-phosphate: step 1/2.</text>
</comment>
<feature type="binding site" evidence="4">
    <location>
        <position position="335"/>
    </location>
    <ligand>
        <name>Mn(2+)</name>
        <dbReference type="ChEBI" id="CHEBI:29035"/>
        <label>2</label>
    </ligand>
</feature>
<dbReference type="PANTHER" id="PTHR21110:SF0">
    <property type="entry name" value="PHOSPHOPENTOMUTASE"/>
    <property type="match status" value="1"/>
</dbReference>
<dbReference type="PANTHER" id="PTHR21110">
    <property type="entry name" value="PHOSPHOPENTOMUTASE"/>
    <property type="match status" value="1"/>
</dbReference>
<dbReference type="Proteomes" id="UP000182517">
    <property type="component" value="Chromosome"/>
</dbReference>
<keyword evidence="2 4" id="KW-0479">Metal-binding</keyword>
<keyword evidence="4" id="KW-0413">Isomerase</keyword>
<organism evidence="7 8">
    <name type="scientific">Syntrophotalea acetylenivorans</name>
    <dbReference type="NCBI Taxonomy" id="1842532"/>
    <lineage>
        <taxon>Bacteria</taxon>
        <taxon>Pseudomonadati</taxon>
        <taxon>Thermodesulfobacteriota</taxon>
        <taxon>Desulfuromonadia</taxon>
        <taxon>Desulfuromonadales</taxon>
        <taxon>Syntrophotaleaceae</taxon>
        <taxon>Syntrophotalea</taxon>
    </lineage>
</organism>
<dbReference type="GO" id="GO:0000287">
    <property type="term" value="F:magnesium ion binding"/>
    <property type="evidence" value="ECO:0007669"/>
    <property type="project" value="UniProtKB-UniRule"/>
</dbReference>
<reference evidence="7 8" key="1">
    <citation type="journal article" date="2017" name="Genome Announc.">
        <title>Complete Genome Sequences of Two Acetylene-Fermenting Pelobacter acetylenicus Strains.</title>
        <authorList>
            <person name="Sutton J.M."/>
            <person name="Baesman S.M."/>
            <person name="Fierst J.L."/>
            <person name="Poret-Peterson A.T."/>
            <person name="Oremland R.S."/>
            <person name="Dunlap D.S."/>
            <person name="Akob D.M."/>
        </authorList>
    </citation>
    <scope>NUCLEOTIDE SEQUENCE [LARGE SCALE GENOMIC DNA]</scope>
    <source>
        <strain evidence="7 8">SFB93</strain>
    </source>
</reference>
<dbReference type="InterPro" id="IPR006124">
    <property type="entry name" value="Metalloenzyme"/>
</dbReference>
<dbReference type="OrthoDB" id="9769930at2"/>
<comment type="function">
    <text evidence="4">Isomerase that catalyzes the conversion of deoxy-ribose 1-phosphate (dRib-1-P) and ribose 1-phosphate (Rib-1-P) to deoxy-ribose 5-phosphate (dRib-5-P) and ribose 5-phosphate (Rib-5-P), respectively.</text>
</comment>
<accession>A0A1L3GT06</accession>
<evidence type="ECO:0000313" key="7">
    <source>
        <dbReference type="EMBL" id="APG29047.1"/>
    </source>
</evidence>
<dbReference type="Pfam" id="PF01676">
    <property type="entry name" value="Metalloenzyme"/>
    <property type="match status" value="1"/>
</dbReference>
<dbReference type="InterPro" id="IPR010045">
    <property type="entry name" value="DeoB"/>
</dbReference>
<dbReference type="GO" id="GO:0008973">
    <property type="term" value="F:phosphopentomutase activity"/>
    <property type="evidence" value="ECO:0007669"/>
    <property type="project" value="UniProtKB-UniRule"/>
</dbReference>
<evidence type="ECO:0000256" key="4">
    <source>
        <dbReference type="HAMAP-Rule" id="MF_00740"/>
    </source>
</evidence>
<sequence>MQRTVLITLDGVGVGALADAAAYGDAAADTLGHVAEYCGGLDLPNLARLGLGNIVPVAGVAPEAHPVGAYGRMLEASAGKDSTTGHWEIAGLVQQQPFPAYPQGFPAEIIEAVSRAIGVEVIGNVAASGTEIIRELGEEHLRSGRPIVYTSVDSVFQIAAHEEIISIERLYEICRIVRRLLDPYRISRVIARPFVGDAADTFKRTTRRRDFSLPPNGLTLLDKFLEAGLEVYGVGKTSDLFAGRGISSSFKSHSNAEGMEQTLSALSSLKQGLVFTNLVDFDMLYGHRLDATGFGQALEEFDRWLPRLLEALLPTDLLIMTADHGCDPTIPGTDHSRESVPLLCWHPCLAAGTSLGVRQSFTDVAATIAELYGLTMEHGQSFASSLYS</sequence>
<dbReference type="EC" id="5.4.2.7" evidence="4 5"/>
<evidence type="ECO:0000256" key="2">
    <source>
        <dbReference type="ARBA" id="ARBA00022723"/>
    </source>
</evidence>
<feature type="binding site" evidence="4">
    <location>
        <position position="10"/>
    </location>
    <ligand>
        <name>Mn(2+)</name>
        <dbReference type="ChEBI" id="CHEBI:29035"/>
        <label>1</label>
    </ligand>
</feature>
<evidence type="ECO:0000313" key="8">
    <source>
        <dbReference type="Proteomes" id="UP000182517"/>
    </source>
</evidence>
<dbReference type="InterPro" id="IPR024052">
    <property type="entry name" value="Phosphopentomutase_DeoB_cap_sf"/>
</dbReference>
<name>A0A1L3GT06_9BACT</name>
<keyword evidence="4" id="KW-0963">Cytoplasm</keyword>
<comment type="catalytic activity">
    <reaction evidence="4">
        <text>alpha-D-ribose 1-phosphate = D-ribose 5-phosphate</text>
        <dbReference type="Rhea" id="RHEA:18793"/>
        <dbReference type="ChEBI" id="CHEBI:57720"/>
        <dbReference type="ChEBI" id="CHEBI:78346"/>
        <dbReference type="EC" id="5.4.2.7"/>
    </reaction>
</comment>
<feature type="domain" description="Metalloenzyme" evidence="6">
    <location>
        <begin position="3"/>
        <end position="374"/>
    </location>
</feature>
<dbReference type="GO" id="GO:0043094">
    <property type="term" value="P:metabolic compound salvage"/>
    <property type="evidence" value="ECO:0007669"/>
    <property type="project" value="UniProtKB-UniRule"/>
</dbReference>
<keyword evidence="3 4" id="KW-0464">Manganese</keyword>
<dbReference type="AlphaFoldDB" id="A0A1L3GT06"/>
<dbReference type="HAMAP" id="MF_00740">
    <property type="entry name" value="Phosphopentomut"/>
    <property type="match status" value="1"/>
</dbReference>
<evidence type="ECO:0000256" key="3">
    <source>
        <dbReference type="ARBA" id="ARBA00023211"/>
    </source>
</evidence>
<dbReference type="GO" id="GO:0005829">
    <property type="term" value="C:cytosol"/>
    <property type="evidence" value="ECO:0007669"/>
    <property type="project" value="TreeGrafter"/>
</dbReference>
<protein>
    <recommendedName>
        <fullName evidence="4 5">Phosphopentomutase</fullName>
        <ecNumber evidence="4 5">5.4.2.7</ecNumber>
    </recommendedName>
    <alternativeName>
        <fullName evidence="4">Phosphodeoxyribomutase</fullName>
    </alternativeName>
</protein>
<evidence type="ECO:0000259" key="6">
    <source>
        <dbReference type="Pfam" id="PF01676"/>
    </source>
</evidence>
<dbReference type="SUPFAM" id="SSF53649">
    <property type="entry name" value="Alkaline phosphatase-like"/>
    <property type="match status" value="1"/>
</dbReference>